<evidence type="ECO:0000313" key="11">
    <source>
        <dbReference type="Proteomes" id="UP000324767"/>
    </source>
</evidence>
<dbReference type="SMART" id="SM00050">
    <property type="entry name" value="DISIN"/>
    <property type="match status" value="1"/>
</dbReference>
<evidence type="ECO:0000256" key="1">
    <source>
        <dbReference type="ARBA" id="ARBA00023157"/>
    </source>
</evidence>
<dbReference type="InterPro" id="IPR034028">
    <property type="entry name" value="ZnMc_ADAM_fungal"/>
</dbReference>
<feature type="domain" description="Disintegrin" evidence="8">
    <location>
        <begin position="519"/>
        <end position="608"/>
    </location>
</feature>
<comment type="function">
    <text evidence="2">Probable zinc protease.</text>
</comment>
<feature type="transmembrane region" description="Helical" evidence="6">
    <location>
        <begin position="710"/>
        <end position="732"/>
    </location>
</feature>
<dbReference type="PROSITE" id="PS50214">
    <property type="entry name" value="DISINTEGRIN_2"/>
    <property type="match status" value="1"/>
</dbReference>
<feature type="domain" description="Peptidase M12B" evidence="9">
    <location>
        <begin position="275"/>
        <end position="494"/>
    </location>
</feature>
<keyword evidence="4" id="KW-0862">Zinc</keyword>
<feature type="chain" id="PRO_5024277601" description="Disintegrin and metalloproteinase domain-containing protein B" evidence="7">
    <location>
        <begin position="24"/>
        <end position="860"/>
    </location>
</feature>
<keyword evidence="6" id="KW-1133">Transmembrane helix</keyword>
<keyword evidence="4" id="KW-0479">Metal-binding</keyword>
<dbReference type="Pfam" id="PF00200">
    <property type="entry name" value="Disintegrin"/>
    <property type="match status" value="1"/>
</dbReference>
<name>A0A5M8Q297_9LECA</name>
<reference evidence="10 11" key="1">
    <citation type="submission" date="2019-09" db="EMBL/GenBank/DDBJ databases">
        <title>The hologenome of the rock-dwelling lichen Lasallia pustulata.</title>
        <authorList>
            <person name="Greshake Tzovaras B."/>
            <person name="Segers F."/>
            <person name="Bicker A."/>
            <person name="Dal Grande F."/>
            <person name="Otte J."/>
            <person name="Hankeln T."/>
            <person name="Schmitt I."/>
            <person name="Ebersberger I."/>
        </authorList>
    </citation>
    <scope>NUCLEOTIDE SEQUENCE [LARGE SCALE GENOMIC DNA]</scope>
    <source>
        <strain evidence="10">A1-1</strain>
    </source>
</reference>
<dbReference type="Gene3D" id="3.40.390.10">
    <property type="entry name" value="Collagenase (Catalytic Domain)"/>
    <property type="match status" value="1"/>
</dbReference>
<evidence type="ECO:0000259" key="9">
    <source>
        <dbReference type="PROSITE" id="PS50215"/>
    </source>
</evidence>
<evidence type="ECO:0000313" key="10">
    <source>
        <dbReference type="EMBL" id="KAA6415104.1"/>
    </source>
</evidence>
<keyword evidence="10" id="KW-0482">Metalloprotease</keyword>
<keyword evidence="6" id="KW-0472">Membrane</keyword>
<evidence type="ECO:0000256" key="5">
    <source>
        <dbReference type="SAM" id="MobiDB-lite"/>
    </source>
</evidence>
<feature type="signal peptide" evidence="7">
    <location>
        <begin position="1"/>
        <end position="23"/>
    </location>
</feature>
<keyword evidence="1" id="KW-1015">Disulfide bond</keyword>
<dbReference type="InterPro" id="IPR036436">
    <property type="entry name" value="Disintegrin_dom_sf"/>
</dbReference>
<evidence type="ECO:0000259" key="8">
    <source>
        <dbReference type="PROSITE" id="PS50214"/>
    </source>
</evidence>
<comment type="caution">
    <text evidence="4">Lacks conserved residue(s) required for the propagation of feature annotation.</text>
</comment>
<evidence type="ECO:0000256" key="2">
    <source>
        <dbReference type="ARBA" id="ARBA00056552"/>
    </source>
</evidence>
<dbReference type="GO" id="GO:0046872">
    <property type="term" value="F:metal ion binding"/>
    <property type="evidence" value="ECO:0007669"/>
    <property type="project" value="UniProtKB-KW"/>
</dbReference>
<dbReference type="PROSITE" id="PS50215">
    <property type="entry name" value="ADAM_MEPRO"/>
    <property type="match status" value="1"/>
</dbReference>
<dbReference type="SUPFAM" id="SSF57552">
    <property type="entry name" value="Blood coagulation inhibitor (disintegrin)"/>
    <property type="match status" value="1"/>
</dbReference>
<dbReference type="EMBL" id="VXIT01000002">
    <property type="protein sequence ID" value="KAA6415104.1"/>
    <property type="molecule type" value="Genomic_DNA"/>
</dbReference>
<accession>A0A5M8Q297</accession>
<comment type="caution">
    <text evidence="10">The sequence shown here is derived from an EMBL/GenBank/DDBJ whole genome shotgun (WGS) entry which is preliminary data.</text>
</comment>
<keyword evidence="10" id="KW-0378">Hydrolase</keyword>
<evidence type="ECO:0000256" key="4">
    <source>
        <dbReference type="PROSITE-ProRule" id="PRU00276"/>
    </source>
</evidence>
<dbReference type="GO" id="GO:0004222">
    <property type="term" value="F:metalloendopeptidase activity"/>
    <property type="evidence" value="ECO:0007669"/>
    <property type="project" value="InterPro"/>
</dbReference>
<feature type="binding site" evidence="4">
    <location>
        <position position="441"/>
    </location>
    <ligand>
        <name>Zn(2+)</name>
        <dbReference type="ChEBI" id="CHEBI:29105"/>
        <note>catalytic</note>
    </ligand>
</feature>
<dbReference type="FunFam" id="4.10.70.10:FF:000003">
    <property type="entry name" value="Disintegrin and metalloproteinase domain-containing protein 17"/>
    <property type="match status" value="1"/>
</dbReference>
<dbReference type="Gene3D" id="3.40.1620.60">
    <property type="match status" value="1"/>
</dbReference>
<dbReference type="Gene3D" id="4.10.70.10">
    <property type="entry name" value="Disintegrin domain"/>
    <property type="match status" value="1"/>
</dbReference>
<evidence type="ECO:0000256" key="3">
    <source>
        <dbReference type="ARBA" id="ARBA00074021"/>
    </source>
</evidence>
<dbReference type="GO" id="GO:0006508">
    <property type="term" value="P:proteolysis"/>
    <property type="evidence" value="ECO:0007669"/>
    <property type="project" value="UniProtKB-KW"/>
</dbReference>
<dbReference type="AlphaFoldDB" id="A0A5M8Q297"/>
<feature type="binding site" evidence="4">
    <location>
        <position position="431"/>
    </location>
    <ligand>
        <name>Zn(2+)</name>
        <dbReference type="ChEBI" id="CHEBI:29105"/>
        <note>catalytic</note>
    </ligand>
</feature>
<dbReference type="InterPro" id="IPR001590">
    <property type="entry name" value="Peptidase_M12B"/>
</dbReference>
<dbReference type="PANTHER" id="PTHR11905">
    <property type="entry name" value="ADAM A DISINTEGRIN AND METALLOPROTEASE DOMAIN"/>
    <property type="match status" value="1"/>
</dbReference>
<feature type="active site" evidence="4">
    <location>
        <position position="432"/>
    </location>
</feature>
<protein>
    <recommendedName>
        <fullName evidence="3">Disintegrin and metalloproteinase domain-containing protein B</fullName>
    </recommendedName>
</protein>
<evidence type="ECO:0000256" key="6">
    <source>
        <dbReference type="SAM" id="Phobius"/>
    </source>
</evidence>
<organism evidence="10 11">
    <name type="scientific">Lasallia pustulata</name>
    <dbReference type="NCBI Taxonomy" id="136370"/>
    <lineage>
        <taxon>Eukaryota</taxon>
        <taxon>Fungi</taxon>
        <taxon>Dikarya</taxon>
        <taxon>Ascomycota</taxon>
        <taxon>Pezizomycotina</taxon>
        <taxon>Lecanoromycetes</taxon>
        <taxon>OSLEUM clade</taxon>
        <taxon>Umbilicariomycetidae</taxon>
        <taxon>Umbilicariales</taxon>
        <taxon>Umbilicariaceae</taxon>
        <taxon>Lasallia</taxon>
    </lineage>
</organism>
<gene>
    <name evidence="10" type="ORF">FRX48_01856</name>
</gene>
<dbReference type="InterPro" id="IPR001762">
    <property type="entry name" value="Disintegrin_dom"/>
</dbReference>
<dbReference type="PANTHER" id="PTHR11905:SF159">
    <property type="entry name" value="ADAM METALLOPROTEASE"/>
    <property type="match status" value="1"/>
</dbReference>
<feature type="binding site" evidence="4">
    <location>
        <position position="435"/>
    </location>
    <ligand>
        <name>Zn(2+)</name>
        <dbReference type="ChEBI" id="CHEBI:29105"/>
        <note>catalytic</note>
    </ligand>
</feature>
<dbReference type="InterPro" id="IPR024079">
    <property type="entry name" value="MetalloPept_cat_dom_sf"/>
</dbReference>
<keyword evidence="6" id="KW-0812">Transmembrane</keyword>
<dbReference type="Proteomes" id="UP000324767">
    <property type="component" value="Unassembled WGS sequence"/>
</dbReference>
<evidence type="ECO:0000256" key="7">
    <source>
        <dbReference type="SAM" id="SignalP"/>
    </source>
</evidence>
<sequence length="860" mass="91296">MHFVRNLTPVWLSLCLSFGAVNANSQSRNPLNYLALVQNPEIRAPSHRVHAFSEFDLSFDLHQEKQKIKLSLEPNHDILGDGASVDYLDAAGTVVRSETIDRQQHKVFKGRAWVQKDDQSWIHVGWARIVIRRDGIHPLFEGAFTIMGDHHHIQLRANYMHTKHDFDPEIEYSDDEYMVIFRDSDISRPFQTELKRSEGLQRSCQADQLSFNTNPSHPVFAPVMKRSAGFWGAMPINSVFGKRQIDTNGIPTGGNSGGVNLKSTIGNTAGCPSTRKVALLGVATDCSYTAGFNSTDTAKQNVITQINSASDLYEKTFNITLGLQQVTVSESKCPGTAAPATPWNIGCDGNMTITDRLNTFSQWRGNRDDTNAYWTLLTQCNTGPEVGLAWLGQACVTVAQQVPGSNGTSAEVVSGANVVARTSTEWQVIAHETGHTFGAVHDCDSQTCNDGYSVNAQQCCPLSGSTCDAGAQYIMNPATGSGITQFSLCSIGNICSAIGRNSVNTSCLTNNKGVVTISGAQCGNGIVEEGEDCDCGGAESCGSNKCCNPTTCKFMNNAVCDDTNDGCCRGCQFASNGTVCRASTGVCDPQEVCSGGAASCPADKTAPDGQNCGNGTAQLQCASGQCTSRDMQCKTLMGSYTSDNDTYACNSQDCTLSCASPSFGPGTCYSMQQNFLDGTPCGGGGKCSNGNCKGSTAAKEITSWIAGNKALVIGIASALGALLLLSILGCCLRRCRRRSRKTRPRAPRPPRQAVAQQAWHPPSSPPPMAAGLGMWDADGRWVPSAPWARGAYEVQPPPGRRSRRGARVAGDGAVCVSAGLGGVVDGVASPRGLESVGMSGRLESGFIFVGGGGYRIGYGS</sequence>
<dbReference type="OrthoDB" id="5951731at2759"/>
<feature type="region of interest" description="Disordered" evidence="5">
    <location>
        <begin position="741"/>
        <end position="768"/>
    </location>
</feature>
<keyword evidence="10" id="KW-0645">Protease</keyword>
<dbReference type="CDD" id="cd04271">
    <property type="entry name" value="ZnMc_ADAM_fungal"/>
    <property type="match status" value="1"/>
</dbReference>
<dbReference type="SUPFAM" id="SSF55486">
    <property type="entry name" value="Metalloproteases ('zincins'), catalytic domain"/>
    <property type="match status" value="1"/>
</dbReference>
<dbReference type="Pfam" id="PF13688">
    <property type="entry name" value="Reprolysin_5"/>
    <property type="match status" value="1"/>
</dbReference>
<keyword evidence="7" id="KW-0732">Signal</keyword>
<proteinExistence type="predicted"/>